<comment type="caution">
    <text evidence="1">The sequence shown here is derived from an EMBL/GenBank/DDBJ whole genome shotgun (WGS) entry which is preliminary data.</text>
</comment>
<evidence type="ECO:0008006" key="3">
    <source>
        <dbReference type="Google" id="ProtNLM"/>
    </source>
</evidence>
<dbReference type="AlphaFoldDB" id="A0A412AWQ9"/>
<protein>
    <recommendedName>
        <fullName evidence="3">DUF5405 domain-containing protein</fullName>
    </recommendedName>
</protein>
<accession>A0A412AWQ9</accession>
<proteinExistence type="predicted"/>
<sequence length="95" mass="10473">MINLTLGDYRICTLENGTIALCERHIISKRSSPNLGKTVERVIGHHSSLKSALSAYTAREMASDDYCAETVEQLEAVLDNIASRIEKALEGINHD</sequence>
<dbReference type="EMBL" id="QRTC01000032">
    <property type="protein sequence ID" value="RGQ39570.1"/>
    <property type="molecule type" value="Genomic_DNA"/>
</dbReference>
<evidence type="ECO:0000313" key="2">
    <source>
        <dbReference type="Proteomes" id="UP000284751"/>
    </source>
</evidence>
<evidence type="ECO:0000313" key="1">
    <source>
        <dbReference type="EMBL" id="RGQ39570.1"/>
    </source>
</evidence>
<organism evidence="1 2">
    <name type="scientific">[Clostridium] leptum</name>
    <dbReference type="NCBI Taxonomy" id="1535"/>
    <lineage>
        <taxon>Bacteria</taxon>
        <taxon>Bacillati</taxon>
        <taxon>Bacillota</taxon>
        <taxon>Clostridia</taxon>
        <taxon>Eubacteriales</taxon>
        <taxon>Oscillospiraceae</taxon>
        <taxon>Oscillospiraceae incertae sedis</taxon>
    </lineage>
</organism>
<reference evidence="1 2" key="1">
    <citation type="submission" date="2018-08" db="EMBL/GenBank/DDBJ databases">
        <title>A genome reference for cultivated species of the human gut microbiota.</title>
        <authorList>
            <person name="Zou Y."/>
            <person name="Xue W."/>
            <person name="Luo G."/>
        </authorList>
    </citation>
    <scope>NUCLEOTIDE SEQUENCE [LARGE SCALE GENOMIC DNA]</scope>
    <source>
        <strain evidence="1 2">AF28-26</strain>
    </source>
</reference>
<gene>
    <name evidence="1" type="ORF">DWY99_08665</name>
</gene>
<name>A0A412AWQ9_9FIRM</name>
<dbReference type="Proteomes" id="UP000284751">
    <property type="component" value="Unassembled WGS sequence"/>
</dbReference>